<protein>
    <recommendedName>
        <fullName evidence="1">diguanylate cyclase</fullName>
        <ecNumber evidence="1">2.7.7.65</ecNumber>
    </recommendedName>
</protein>
<reference evidence="5 6" key="1">
    <citation type="submission" date="2016-04" db="EMBL/GenBank/DDBJ databases">
        <authorList>
            <person name="Evans L.H."/>
            <person name="Alamgir A."/>
            <person name="Owens N."/>
            <person name="Weber N.D."/>
            <person name="Virtaneva K."/>
            <person name="Barbian K."/>
            <person name="Babar A."/>
            <person name="Rosenke K."/>
        </authorList>
    </citation>
    <scope>NUCLEOTIDE SEQUENCE [LARGE SCALE GENOMIC DNA]</scope>
    <source>
        <strain evidence="5 6">PMB02</strain>
    </source>
</reference>
<dbReference type="FunFam" id="3.30.70.270:FF:000001">
    <property type="entry name" value="Diguanylate cyclase domain protein"/>
    <property type="match status" value="1"/>
</dbReference>
<dbReference type="GO" id="GO:0043709">
    <property type="term" value="P:cell adhesion involved in single-species biofilm formation"/>
    <property type="evidence" value="ECO:0007669"/>
    <property type="project" value="TreeGrafter"/>
</dbReference>
<dbReference type="STRING" id="427683.A5481_02170"/>
<keyword evidence="3" id="KW-0472">Membrane</keyword>
<evidence type="ECO:0000256" key="3">
    <source>
        <dbReference type="SAM" id="Phobius"/>
    </source>
</evidence>
<evidence type="ECO:0000256" key="1">
    <source>
        <dbReference type="ARBA" id="ARBA00012528"/>
    </source>
</evidence>
<dbReference type="CDD" id="cd12914">
    <property type="entry name" value="PDC1_DGC_like"/>
    <property type="match status" value="1"/>
</dbReference>
<dbReference type="InterPro" id="IPR043128">
    <property type="entry name" value="Rev_trsase/Diguanyl_cyclase"/>
</dbReference>
<dbReference type="Pfam" id="PF00990">
    <property type="entry name" value="GGDEF"/>
    <property type="match status" value="1"/>
</dbReference>
<dbReference type="Gene3D" id="3.30.70.270">
    <property type="match status" value="1"/>
</dbReference>
<dbReference type="PROSITE" id="PS50887">
    <property type="entry name" value="GGDEF"/>
    <property type="match status" value="1"/>
</dbReference>
<dbReference type="InterPro" id="IPR029787">
    <property type="entry name" value="Nucleotide_cyclase"/>
</dbReference>
<dbReference type="CDD" id="cd12915">
    <property type="entry name" value="PDC2_DGC_like"/>
    <property type="match status" value="1"/>
</dbReference>
<dbReference type="SMART" id="SM00267">
    <property type="entry name" value="GGDEF"/>
    <property type="match status" value="1"/>
</dbReference>
<dbReference type="EC" id="2.7.7.65" evidence="1"/>
<dbReference type="GO" id="GO:0005886">
    <property type="term" value="C:plasma membrane"/>
    <property type="evidence" value="ECO:0007669"/>
    <property type="project" value="TreeGrafter"/>
</dbReference>
<evidence type="ECO:0000259" key="4">
    <source>
        <dbReference type="PROSITE" id="PS50887"/>
    </source>
</evidence>
<accession>A0A179SJQ8</accession>
<dbReference type="NCBIfam" id="TIGR00254">
    <property type="entry name" value="GGDEF"/>
    <property type="match status" value="1"/>
</dbReference>
<dbReference type="InterPro" id="IPR050469">
    <property type="entry name" value="Diguanylate_Cyclase"/>
</dbReference>
<sequence length="509" mass="55384">MSMNPPSRRPVRLRSTWIWIALGVLAPLGMVAVCSVMLLELRQDAWDRAEQTSTNLLQVIERDIDRNVEIIDVALQNVVENLKAYDLEQITPKYRQRILFDRAVNARDLNALLVLDQHGNSIYDAAGWPPRRYNNADRPYFQAHKADPSLGLGISGPVVSRSVGKPVLILSRRTGVPGGSFSGIVLGSLSLSYFDRLFQHVKLGRDGTINLYHADGTRIVRHPVPNSELAPNFADSPNVQRIVREERGSFIGISPSDGIRRLYTFTRVGDTPLYLTVALSTDEIEAGWRQKALVIGALVIALCFVAVGLALLVQWELRRRNAAEAELAQLSRTDALTGLPNRRAFEEAFGRAFAEACRRGGPVALLAVDADHFKRYNDRYGHAVGDRVLQGLARALSAAACRPTDFAARTGGEEFAILLPGTDAEGAAHVAERVHEAVSGLVVEAEGGSVGRITVSIGLALGLPRQSGTLADLFGLADAALYEAKAMGRNRTCYALMDAVHPTSIAVEA</sequence>
<dbReference type="InterPro" id="IPR054327">
    <property type="entry name" value="His-kinase-like_sensor"/>
</dbReference>
<name>A0A179SJQ8_9HYPH</name>
<evidence type="ECO:0000313" key="6">
    <source>
        <dbReference type="Proteomes" id="UP000078316"/>
    </source>
</evidence>
<keyword evidence="3" id="KW-1133">Transmembrane helix</keyword>
<comment type="catalytic activity">
    <reaction evidence="2">
        <text>2 GTP = 3',3'-c-di-GMP + 2 diphosphate</text>
        <dbReference type="Rhea" id="RHEA:24898"/>
        <dbReference type="ChEBI" id="CHEBI:33019"/>
        <dbReference type="ChEBI" id="CHEBI:37565"/>
        <dbReference type="ChEBI" id="CHEBI:58805"/>
        <dbReference type="EC" id="2.7.7.65"/>
    </reaction>
</comment>
<keyword evidence="3" id="KW-0812">Transmembrane</keyword>
<proteinExistence type="predicted"/>
<dbReference type="GO" id="GO:0052621">
    <property type="term" value="F:diguanylate cyclase activity"/>
    <property type="evidence" value="ECO:0007669"/>
    <property type="project" value="UniProtKB-EC"/>
</dbReference>
<gene>
    <name evidence="5" type="ORF">A5481_02170</name>
</gene>
<evidence type="ECO:0000313" key="5">
    <source>
        <dbReference type="EMBL" id="OAS27251.1"/>
    </source>
</evidence>
<evidence type="ECO:0000256" key="2">
    <source>
        <dbReference type="ARBA" id="ARBA00034247"/>
    </source>
</evidence>
<dbReference type="Gene3D" id="3.30.450.20">
    <property type="entry name" value="PAS domain"/>
    <property type="match status" value="2"/>
</dbReference>
<dbReference type="CDD" id="cd01949">
    <property type="entry name" value="GGDEF"/>
    <property type="match status" value="1"/>
</dbReference>
<dbReference type="PANTHER" id="PTHR45138:SF9">
    <property type="entry name" value="DIGUANYLATE CYCLASE DGCM-RELATED"/>
    <property type="match status" value="1"/>
</dbReference>
<dbReference type="AlphaFoldDB" id="A0A179SJQ8"/>
<dbReference type="Pfam" id="PF22588">
    <property type="entry name" value="dCache_1_like"/>
    <property type="match status" value="1"/>
</dbReference>
<feature type="domain" description="GGDEF" evidence="4">
    <location>
        <begin position="361"/>
        <end position="497"/>
    </location>
</feature>
<comment type="caution">
    <text evidence="5">The sequence shown here is derived from an EMBL/GenBank/DDBJ whole genome shotgun (WGS) entry which is preliminary data.</text>
</comment>
<dbReference type="InterPro" id="IPR000160">
    <property type="entry name" value="GGDEF_dom"/>
</dbReference>
<feature type="transmembrane region" description="Helical" evidence="3">
    <location>
        <begin position="292"/>
        <end position="315"/>
    </location>
</feature>
<dbReference type="EMBL" id="LWHQ01000006">
    <property type="protein sequence ID" value="OAS27251.1"/>
    <property type="molecule type" value="Genomic_DNA"/>
</dbReference>
<dbReference type="Proteomes" id="UP000078316">
    <property type="component" value="Unassembled WGS sequence"/>
</dbReference>
<organism evidence="5 6">
    <name type="scientific">Methylobacterium platani</name>
    <dbReference type="NCBI Taxonomy" id="427683"/>
    <lineage>
        <taxon>Bacteria</taxon>
        <taxon>Pseudomonadati</taxon>
        <taxon>Pseudomonadota</taxon>
        <taxon>Alphaproteobacteria</taxon>
        <taxon>Hyphomicrobiales</taxon>
        <taxon>Methylobacteriaceae</taxon>
        <taxon>Methylobacterium</taxon>
    </lineage>
</organism>
<dbReference type="SUPFAM" id="SSF55073">
    <property type="entry name" value="Nucleotide cyclase"/>
    <property type="match status" value="1"/>
</dbReference>
<dbReference type="PANTHER" id="PTHR45138">
    <property type="entry name" value="REGULATORY COMPONENTS OF SENSORY TRANSDUCTION SYSTEM"/>
    <property type="match status" value="1"/>
</dbReference>
<feature type="transmembrane region" description="Helical" evidence="3">
    <location>
        <begin position="16"/>
        <end position="39"/>
    </location>
</feature>
<dbReference type="GO" id="GO:1902201">
    <property type="term" value="P:negative regulation of bacterial-type flagellum-dependent cell motility"/>
    <property type="evidence" value="ECO:0007669"/>
    <property type="project" value="TreeGrafter"/>
</dbReference>